<organism evidence="1 2">
    <name type="scientific">Rhodococcus pyridinivorans AK37</name>
    <dbReference type="NCBI Taxonomy" id="1114960"/>
    <lineage>
        <taxon>Bacteria</taxon>
        <taxon>Bacillati</taxon>
        <taxon>Actinomycetota</taxon>
        <taxon>Actinomycetes</taxon>
        <taxon>Mycobacteriales</taxon>
        <taxon>Nocardiaceae</taxon>
        <taxon>Rhodococcus</taxon>
    </lineage>
</organism>
<reference evidence="1 2" key="1">
    <citation type="submission" date="2011-12" db="EMBL/GenBank/DDBJ databases">
        <authorList>
            <person name="Kriszt B."/>
            <person name="Tancsics A."/>
            <person name="Cserhati M."/>
            <person name="Toth A."/>
            <person name="Nagy I."/>
            <person name="Horvath B."/>
            <person name="Tamura T."/>
            <person name="Kukolya J."/>
            <person name="Szoboszlay S."/>
        </authorList>
    </citation>
    <scope>NUCLEOTIDE SEQUENCE [LARGE SCALE GENOMIC DNA]</scope>
    <source>
        <strain evidence="1 2">AK37</strain>
    </source>
</reference>
<comment type="caution">
    <text evidence="1">The sequence shown here is derived from an EMBL/GenBank/DDBJ whole genome shotgun (WGS) entry which is preliminary data.</text>
</comment>
<dbReference type="PATRIC" id="fig|1114960.4.peg.4528"/>
<accession>H0JXG2</accession>
<evidence type="ECO:0008006" key="3">
    <source>
        <dbReference type="Google" id="ProtNLM"/>
    </source>
</evidence>
<evidence type="ECO:0000313" key="2">
    <source>
        <dbReference type="Proteomes" id="UP000005064"/>
    </source>
</evidence>
<dbReference type="EMBL" id="AHBW01000061">
    <property type="protein sequence ID" value="EHK80857.1"/>
    <property type="molecule type" value="Genomic_DNA"/>
</dbReference>
<dbReference type="AlphaFoldDB" id="H0JXG2"/>
<evidence type="ECO:0000313" key="1">
    <source>
        <dbReference type="EMBL" id="EHK80857.1"/>
    </source>
</evidence>
<proteinExistence type="predicted"/>
<name>H0JXG2_9NOCA</name>
<protein>
    <recommendedName>
        <fullName evidence="3">Tail terminator</fullName>
    </recommendedName>
</protein>
<dbReference type="Proteomes" id="UP000005064">
    <property type="component" value="Unassembled WGS sequence"/>
</dbReference>
<sequence>MGADMVNLTTLRTEVKDELEAAGIPTAGWADNRLPAPPCAIVSLAEPYLSPATEGSGSLECRFVAHLAVEVVAGRGPDEQVAAELDWLIRTAVLALLTGEYTGRVPGDGVPQLVDVRPYVAETPEESMTVGAYVSVNFPINMKES</sequence>
<gene>
    <name evidence="1" type="ORF">AK37_22196</name>
</gene>